<dbReference type="STRING" id="570521.SAMN04488508_107180"/>
<keyword evidence="1" id="KW-0472">Membrane</keyword>
<sequence>MGFNKNDIGHTGSWDRILNIILNLFRYGIKIVTTLALVMSYFV</sequence>
<gene>
    <name evidence="2" type="ORF">SAMN04488508_107180</name>
</gene>
<feature type="transmembrane region" description="Helical" evidence="1">
    <location>
        <begin position="20"/>
        <end position="42"/>
    </location>
</feature>
<evidence type="ECO:0000256" key="1">
    <source>
        <dbReference type="SAM" id="Phobius"/>
    </source>
</evidence>
<keyword evidence="1" id="KW-0812">Transmembrane</keyword>
<evidence type="ECO:0000313" key="3">
    <source>
        <dbReference type="Proteomes" id="UP000184432"/>
    </source>
</evidence>
<organism evidence="2 3">
    <name type="scientific">Aquimarina spongiae</name>
    <dbReference type="NCBI Taxonomy" id="570521"/>
    <lineage>
        <taxon>Bacteria</taxon>
        <taxon>Pseudomonadati</taxon>
        <taxon>Bacteroidota</taxon>
        <taxon>Flavobacteriia</taxon>
        <taxon>Flavobacteriales</taxon>
        <taxon>Flavobacteriaceae</taxon>
        <taxon>Aquimarina</taxon>
    </lineage>
</organism>
<dbReference type="Proteomes" id="UP000184432">
    <property type="component" value="Unassembled WGS sequence"/>
</dbReference>
<name>A0A1M6I8D0_9FLAO</name>
<protein>
    <submittedName>
        <fullName evidence="2">Uncharacterized protein</fullName>
    </submittedName>
</protein>
<dbReference type="EMBL" id="FQYP01000007">
    <property type="protein sequence ID" value="SHJ30702.1"/>
    <property type="molecule type" value="Genomic_DNA"/>
</dbReference>
<proteinExistence type="predicted"/>
<keyword evidence="1" id="KW-1133">Transmembrane helix</keyword>
<evidence type="ECO:0000313" key="2">
    <source>
        <dbReference type="EMBL" id="SHJ30702.1"/>
    </source>
</evidence>
<dbReference type="AlphaFoldDB" id="A0A1M6I8D0"/>
<keyword evidence="3" id="KW-1185">Reference proteome</keyword>
<reference evidence="3" key="1">
    <citation type="submission" date="2016-11" db="EMBL/GenBank/DDBJ databases">
        <authorList>
            <person name="Varghese N."/>
            <person name="Submissions S."/>
        </authorList>
    </citation>
    <scope>NUCLEOTIDE SEQUENCE [LARGE SCALE GENOMIC DNA]</scope>
    <source>
        <strain evidence="3">DSM 22623</strain>
    </source>
</reference>
<accession>A0A1M6I8D0</accession>